<evidence type="ECO:0000313" key="3">
    <source>
        <dbReference type="EMBL" id="GMF36101.1"/>
    </source>
</evidence>
<dbReference type="Pfam" id="PF13843">
    <property type="entry name" value="DDE_Tnp_1_7"/>
    <property type="match status" value="1"/>
</dbReference>
<dbReference type="InterPro" id="IPR029526">
    <property type="entry name" value="PGBD"/>
</dbReference>
<accession>A0A9W7CQ86</accession>
<dbReference type="PANTHER" id="PTHR46599:SF3">
    <property type="entry name" value="PIGGYBAC TRANSPOSABLE ELEMENT-DERIVED PROTEIN 4"/>
    <property type="match status" value="1"/>
</dbReference>
<dbReference type="AlphaFoldDB" id="A0A9W7CQ86"/>
<reference evidence="3" key="1">
    <citation type="submission" date="2023-04" db="EMBL/GenBank/DDBJ databases">
        <title>Phytophthora fragariaefolia NBRC 109709.</title>
        <authorList>
            <person name="Ichikawa N."/>
            <person name="Sato H."/>
            <person name="Tonouchi N."/>
        </authorList>
    </citation>
    <scope>NUCLEOTIDE SEQUENCE</scope>
    <source>
        <strain evidence="3">NBRC 109709</strain>
    </source>
</reference>
<organism evidence="3 4">
    <name type="scientific">Phytophthora fragariaefolia</name>
    <dbReference type="NCBI Taxonomy" id="1490495"/>
    <lineage>
        <taxon>Eukaryota</taxon>
        <taxon>Sar</taxon>
        <taxon>Stramenopiles</taxon>
        <taxon>Oomycota</taxon>
        <taxon>Peronosporomycetes</taxon>
        <taxon>Peronosporales</taxon>
        <taxon>Peronosporaceae</taxon>
        <taxon>Phytophthora</taxon>
    </lineage>
</organism>
<name>A0A9W7CQ86_9STRA</name>
<evidence type="ECO:0000256" key="1">
    <source>
        <dbReference type="SAM" id="MobiDB-lite"/>
    </source>
</evidence>
<proteinExistence type="predicted"/>
<keyword evidence="4" id="KW-1185">Reference proteome</keyword>
<comment type="caution">
    <text evidence="3">The sequence shown here is derived from an EMBL/GenBank/DDBJ whole genome shotgun (WGS) entry which is preliminary data.</text>
</comment>
<feature type="domain" description="PiggyBac transposable element-derived protein" evidence="2">
    <location>
        <begin position="79"/>
        <end position="200"/>
    </location>
</feature>
<dbReference type="OrthoDB" id="121297at2759"/>
<dbReference type="EMBL" id="BSXT01000910">
    <property type="protein sequence ID" value="GMF36101.1"/>
    <property type="molecule type" value="Genomic_DNA"/>
</dbReference>
<feature type="region of interest" description="Disordered" evidence="1">
    <location>
        <begin position="39"/>
        <end position="60"/>
    </location>
</feature>
<evidence type="ECO:0000313" key="4">
    <source>
        <dbReference type="Proteomes" id="UP001165121"/>
    </source>
</evidence>
<sequence>MKPRRFEDIMKYLYFNDNEGEVDHAVKAWKIRPVLRENVSSSVPPGKGHPVRRSGAESKAATNVPIPHRHYPVDRSDWCPIQFKQSKRPKRIQRSTYRIAQARDYPQLVALSWMDSRSVNMLATGCSTHLTSVLRTEKDETRSTVPCPQLVVDYGLGMGGVDIYDQLRLQPYSIQRCMPLRKYYKQLFLCLVGMTVVNGYILRCLTLKKRGDSPPTHAEYLCRLHISY</sequence>
<evidence type="ECO:0000259" key="2">
    <source>
        <dbReference type="Pfam" id="PF13843"/>
    </source>
</evidence>
<gene>
    <name evidence="3" type="ORF">Pfra01_000975600</name>
</gene>
<dbReference type="PANTHER" id="PTHR46599">
    <property type="entry name" value="PIGGYBAC TRANSPOSABLE ELEMENT-DERIVED PROTEIN 4"/>
    <property type="match status" value="1"/>
</dbReference>
<dbReference type="Proteomes" id="UP001165121">
    <property type="component" value="Unassembled WGS sequence"/>
</dbReference>
<protein>
    <submittedName>
        <fullName evidence="3">Unnamed protein product</fullName>
    </submittedName>
</protein>